<feature type="compositionally biased region" description="Polar residues" evidence="1">
    <location>
        <begin position="199"/>
        <end position="213"/>
    </location>
</feature>
<evidence type="ECO:0000313" key="3">
    <source>
        <dbReference type="Proteomes" id="UP001153269"/>
    </source>
</evidence>
<dbReference type="EMBL" id="CADEAL010002013">
    <property type="protein sequence ID" value="CAB1437353.1"/>
    <property type="molecule type" value="Genomic_DNA"/>
</dbReference>
<reference evidence="2" key="1">
    <citation type="submission" date="2020-03" db="EMBL/GenBank/DDBJ databases">
        <authorList>
            <person name="Weist P."/>
        </authorList>
    </citation>
    <scope>NUCLEOTIDE SEQUENCE</scope>
</reference>
<dbReference type="Proteomes" id="UP001153269">
    <property type="component" value="Unassembled WGS sequence"/>
</dbReference>
<comment type="caution">
    <text evidence="2">The sequence shown here is derived from an EMBL/GenBank/DDBJ whole genome shotgun (WGS) entry which is preliminary data.</text>
</comment>
<organism evidence="2 3">
    <name type="scientific">Pleuronectes platessa</name>
    <name type="common">European plaice</name>
    <dbReference type="NCBI Taxonomy" id="8262"/>
    <lineage>
        <taxon>Eukaryota</taxon>
        <taxon>Metazoa</taxon>
        <taxon>Chordata</taxon>
        <taxon>Craniata</taxon>
        <taxon>Vertebrata</taxon>
        <taxon>Euteleostomi</taxon>
        <taxon>Actinopterygii</taxon>
        <taxon>Neopterygii</taxon>
        <taxon>Teleostei</taxon>
        <taxon>Neoteleostei</taxon>
        <taxon>Acanthomorphata</taxon>
        <taxon>Carangaria</taxon>
        <taxon>Pleuronectiformes</taxon>
        <taxon>Pleuronectoidei</taxon>
        <taxon>Pleuronectidae</taxon>
        <taxon>Pleuronectes</taxon>
    </lineage>
</organism>
<sequence length="333" mass="36956">MTITPDVATQLVFKTLRYFMATDPVEGLAYCPNLLCGLDLIRTVQHGKQIEAAYIPCSEHTAAIGIELSQRIRGQGESLHILRDDIYEKVSNVYADCTESEQDNISVEIFSYSLADAELVQKLLEEKPRTLARMYKIALKCETPRRATRAFPQLMQPDLRNASERRPRAAMVHESASVSALKEPMGVADERAAEPANSPIRTQRSHQQWQSNKAKPEKTISGEVICHNCSGVGHIQRNHPSPGKPKRHSPSARTAPVPDADSGTRRNVLPLRHFNAIPIKSRPQIHPSIVHVLQGIGPEVLTAHAHLDYGHREITLFGVSQVVQVAAVTNMNQ</sequence>
<evidence type="ECO:0000256" key="1">
    <source>
        <dbReference type="SAM" id="MobiDB-lite"/>
    </source>
</evidence>
<keyword evidence="3" id="KW-1185">Reference proteome</keyword>
<accession>A0A9N7UV20</accession>
<dbReference type="AlphaFoldDB" id="A0A9N7UV20"/>
<feature type="region of interest" description="Disordered" evidence="1">
    <location>
        <begin position="175"/>
        <end position="218"/>
    </location>
</feature>
<feature type="region of interest" description="Disordered" evidence="1">
    <location>
        <begin position="231"/>
        <end position="266"/>
    </location>
</feature>
<gene>
    <name evidence="2" type="ORF">PLEPLA_LOCUS25358</name>
</gene>
<proteinExistence type="predicted"/>
<name>A0A9N7UV20_PLEPL</name>
<protein>
    <submittedName>
        <fullName evidence="2">Uncharacterized protein</fullName>
    </submittedName>
</protein>
<evidence type="ECO:0000313" key="2">
    <source>
        <dbReference type="EMBL" id="CAB1437353.1"/>
    </source>
</evidence>